<dbReference type="EMBL" id="CAXHTA020000007">
    <property type="protein sequence ID" value="CAL5222742.1"/>
    <property type="molecule type" value="Genomic_DNA"/>
</dbReference>
<keyword evidence="2" id="KW-1133">Transmembrane helix</keyword>
<evidence type="ECO:0000256" key="1">
    <source>
        <dbReference type="SAM" id="MobiDB-lite"/>
    </source>
</evidence>
<evidence type="ECO:0000256" key="2">
    <source>
        <dbReference type="SAM" id="Phobius"/>
    </source>
</evidence>
<name>A0ABP1FX73_9CHLO</name>
<evidence type="ECO:0000313" key="3">
    <source>
        <dbReference type="EMBL" id="CAL5222742.1"/>
    </source>
</evidence>
<feature type="compositionally biased region" description="Basic and acidic residues" evidence="1">
    <location>
        <begin position="63"/>
        <end position="73"/>
    </location>
</feature>
<feature type="region of interest" description="Disordered" evidence="1">
    <location>
        <begin position="54"/>
        <end position="87"/>
    </location>
</feature>
<protein>
    <submittedName>
        <fullName evidence="3">G5149 protein</fullName>
    </submittedName>
</protein>
<gene>
    <name evidence="3" type="primary">g5149</name>
    <name evidence="3" type="ORF">VP750_LOCUS4401</name>
</gene>
<comment type="caution">
    <text evidence="3">The sequence shown here is derived from an EMBL/GenBank/DDBJ whole genome shotgun (WGS) entry which is preliminary data.</text>
</comment>
<keyword evidence="4" id="KW-1185">Reference proteome</keyword>
<dbReference type="Proteomes" id="UP001497392">
    <property type="component" value="Unassembled WGS sequence"/>
</dbReference>
<keyword evidence="2" id="KW-0472">Membrane</keyword>
<sequence length="139" mass="14775">MTGITGSVHTCQSHPVAFVGSKPFSVKQPARFPRICHSSAGNRAALPQRSRLILRAQQGGPEGQEKPAEREAPKLPPGTGGKQLEPGQGTAIVTGAISIVFGVLYLVLVQLMDTRGNQLEPPPPEAFEQGFLHVSSLMK</sequence>
<proteinExistence type="predicted"/>
<accession>A0ABP1FX73</accession>
<reference evidence="3 4" key="1">
    <citation type="submission" date="2024-06" db="EMBL/GenBank/DDBJ databases">
        <authorList>
            <person name="Kraege A."/>
            <person name="Thomma B."/>
        </authorList>
    </citation>
    <scope>NUCLEOTIDE SEQUENCE [LARGE SCALE GENOMIC DNA]</scope>
</reference>
<feature type="transmembrane region" description="Helical" evidence="2">
    <location>
        <begin position="89"/>
        <end position="108"/>
    </location>
</feature>
<evidence type="ECO:0000313" key="4">
    <source>
        <dbReference type="Proteomes" id="UP001497392"/>
    </source>
</evidence>
<keyword evidence="2" id="KW-0812">Transmembrane</keyword>
<organism evidence="3 4">
    <name type="scientific">Coccomyxa viridis</name>
    <dbReference type="NCBI Taxonomy" id="1274662"/>
    <lineage>
        <taxon>Eukaryota</taxon>
        <taxon>Viridiplantae</taxon>
        <taxon>Chlorophyta</taxon>
        <taxon>core chlorophytes</taxon>
        <taxon>Trebouxiophyceae</taxon>
        <taxon>Trebouxiophyceae incertae sedis</taxon>
        <taxon>Coccomyxaceae</taxon>
        <taxon>Coccomyxa</taxon>
    </lineage>
</organism>